<accession>A0A2J6S001</accession>
<reference evidence="2 3" key="1">
    <citation type="submission" date="2016-04" db="EMBL/GenBank/DDBJ databases">
        <title>A degradative enzymes factory behind the ericoid mycorrhizal symbiosis.</title>
        <authorList>
            <consortium name="DOE Joint Genome Institute"/>
            <person name="Martino E."/>
            <person name="Morin E."/>
            <person name="Grelet G."/>
            <person name="Kuo A."/>
            <person name="Kohler A."/>
            <person name="Daghino S."/>
            <person name="Barry K."/>
            <person name="Choi C."/>
            <person name="Cichocki N."/>
            <person name="Clum A."/>
            <person name="Copeland A."/>
            <person name="Hainaut M."/>
            <person name="Haridas S."/>
            <person name="Labutti K."/>
            <person name="Lindquist E."/>
            <person name="Lipzen A."/>
            <person name="Khouja H.-R."/>
            <person name="Murat C."/>
            <person name="Ohm R."/>
            <person name="Olson A."/>
            <person name="Spatafora J."/>
            <person name="Veneault-Fourrey C."/>
            <person name="Henrissat B."/>
            <person name="Grigoriev I."/>
            <person name="Martin F."/>
            <person name="Perotto S."/>
        </authorList>
    </citation>
    <scope>NUCLEOTIDE SEQUENCE [LARGE SCALE GENOMIC DNA]</scope>
    <source>
        <strain evidence="2 3">F</strain>
    </source>
</reference>
<sequence length="84" mass="8796">MSLFSSSTHLAGLVLSRGRVAAHCRRRGGSLLATPFRRAAACRASAACLTATHISSATGRKRGLPMDKGSRRQYHSGANDAALS</sequence>
<feature type="region of interest" description="Disordered" evidence="1">
    <location>
        <begin position="59"/>
        <end position="84"/>
    </location>
</feature>
<protein>
    <submittedName>
        <fullName evidence="2">Uncharacterized protein</fullName>
    </submittedName>
</protein>
<evidence type="ECO:0000256" key="1">
    <source>
        <dbReference type="SAM" id="MobiDB-lite"/>
    </source>
</evidence>
<proteinExistence type="predicted"/>
<evidence type="ECO:0000313" key="2">
    <source>
        <dbReference type="EMBL" id="PMD44086.1"/>
    </source>
</evidence>
<name>A0A2J6S001_HYAVF</name>
<dbReference type="EMBL" id="KZ613941">
    <property type="protein sequence ID" value="PMD44086.1"/>
    <property type="molecule type" value="Genomic_DNA"/>
</dbReference>
<organism evidence="2 3">
    <name type="scientific">Hyaloscypha variabilis (strain UAMH 11265 / GT02V1 / F)</name>
    <name type="common">Meliniomyces variabilis</name>
    <dbReference type="NCBI Taxonomy" id="1149755"/>
    <lineage>
        <taxon>Eukaryota</taxon>
        <taxon>Fungi</taxon>
        <taxon>Dikarya</taxon>
        <taxon>Ascomycota</taxon>
        <taxon>Pezizomycotina</taxon>
        <taxon>Leotiomycetes</taxon>
        <taxon>Helotiales</taxon>
        <taxon>Hyaloscyphaceae</taxon>
        <taxon>Hyaloscypha</taxon>
        <taxon>Hyaloscypha variabilis</taxon>
    </lineage>
</organism>
<dbReference type="AlphaFoldDB" id="A0A2J6S001"/>
<dbReference type="Proteomes" id="UP000235786">
    <property type="component" value="Unassembled WGS sequence"/>
</dbReference>
<evidence type="ECO:0000313" key="3">
    <source>
        <dbReference type="Proteomes" id="UP000235786"/>
    </source>
</evidence>
<keyword evidence="3" id="KW-1185">Reference proteome</keyword>
<gene>
    <name evidence="2" type="ORF">L207DRAFT_271554</name>
</gene>